<sequence length="50" mass="6297">MKSFFWKFFMNSKKFDHKYLPKQEHRLAILRSVCQWDIDKIDAKEYQSHF</sequence>
<dbReference type="AlphaFoldDB" id="Q1Z2W1"/>
<dbReference type="HOGENOM" id="CLU_3121008_0_0_6"/>
<evidence type="ECO:0000313" key="2">
    <source>
        <dbReference type="Proteomes" id="UP000003789"/>
    </source>
</evidence>
<comment type="caution">
    <text evidence="1">The sequence shown here is derived from an EMBL/GenBank/DDBJ whole genome shotgun (WGS) entry which is preliminary data.</text>
</comment>
<dbReference type="InterPro" id="IPR031767">
    <property type="entry name" value="SgrT"/>
</dbReference>
<dbReference type="RefSeq" id="WP_006229643.1">
    <property type="nucleotide sequence ID" value="NZ_CH724134.1"/>
</dbReference>
<dbReference type="GO" id="GO:0046325">
    <property type="term" value="P:negative regulation of D-glucose import"/>
    <property type="evidence" value="ECO:0007669"/>
    <property type="project" value="InterPro"/>
</dbReference>
<dbReference type="Proteomes" id="UP000003789">
    <property type="component" value="Unassembled WGS sequence"/>
</dbReference>
<proteinExistence type="predicted"/>
<dbReference type="Pfam" id="PF15894">
    <property type="entry name" value="SgrT"/>
    <property type="match status" value="1"/>
</dbReference>
<accession>Q1Z2W1</accession>
<protein>
    <submittedName>
        <fullName evidence="1">Uncharacterized protein</fullName>
    </submittedName>
</protein>
<organism evidence="1 2">
    <name type="scientific">Photobacterium profundum 3TCK</name>
    <dbReference type="NCBI Taxonomy" id="314280"/>
    <lineage>
        <taxon>Bacteria</taxon>
        <taxon>Pseudomonadati</taxon>
        <taxon>Pseudomonadota</taxon>
        <taxon>Gammaproteobacteria</taxon>
        <taxon>Vibrionales</taxon>
        <taxon>Vibrionaceae</taxon>
        <taxon>Photobacterium</taxon>
    </lineage>
</organism>
<dbReference type="EMBL" id="AAPH01000016">
    <property type="protein sequence ID" value="EAS42806.1"/>
    <property type="molecule type" value="Genomic_DNA"/>
</dbReference>
<name>Q1Z2W1_9GAMM</name>
<reference evidence="1 2" key="1">
    <citation type="submission" date="2006-03" db="EMBL/GenBank/DDBJ databases">
        <authorList>
            <person name="Bartlett D.H."/>
            <person name="Valle G."/>
            <person name="Lauro F.M."/>
            <person name="Vezzi A."/>
            <person name="Simonato F."/>
            <person name="Eloe E."/>
            <person name="Vitulo N."/>
            <person name="Stratton T.K."/>
            <person name="D'angelo M."/>
            <person name="Ferriera S."/>
            <person name="Johnson J."/>
            <person name="Kravitz S."/>
            <person name="Beeson K."/>
            <person name="Sutton G."/>
            <person name="Rogers Y."/>
            <person name="Friedman R."/>
            <person name="Frazier M."/>
            <person name="Venter J.C."/>
        </authorList>
    </citation>
    <scope>NUCLEOTIDE SEQUENCE [LARGE SCALE GENOMIC DNA]</scope>
    <source>
        <strain evidence="1 2">3TCK</strain>
    </source>
</reference>
<evidence type="ECO:0000313" key="1">
    <source>
        <dbReference type="EMBL" id="EAS42806.1"/>
    </source>
</evidence>
<gene>
    <name evidence="1" type="ORF">P3TCK_08136</name>
</gene>